<dbReference type="Proteomes" id="UP000018837">
    <property type="component" value="Unassembled WGS sequence"/>
</dbReference>
<organism evidence="3 4">
    <name type="scientific">Tannerella sp. oral taxon BU063 isolate Cell 2</name>
    <dbReference type="NCBI Taxonomy" id="1411148"/>
    <lineage>
        <taxon>Bacteria</taxon>
        <taxon>Pseudomonadati</taxon>
        <taxon>Bacteroidota</taxon>
        <taxon>Bacteroidia</taxon>
        <taxon>Bacteroidales</taxon>
        <taxon>Tannerellaceae</taxon>
        <taxon>Tannerella</taxon>
    </lineage>
</organism>
<comment type="caution">
    <text evidence="3">The sequence shown here is derived from an EMBL/GenBank/DDBJ whole genome shotgun (WGS) entry which is preliminary data.</text>
</comment>
<dbReference type="InterPro" id="IPR007214">
    <property type="entry name" value="YbaK/aa-tRNA-synth-assoc-dom"/>
</dbReference>
<keyword evidence="3" id="KW-0436">Ligase</keyword>
<dbReference type="GO" id="GO:0004812">
    <property type="term" value="F:aminoacyl-tRNA ligase activity"/>
    <property type="evidence" value="ECO:0007669"/>
    <property type="project" value="UniProtKB-KW"/>
</dbReference>
<dbReference type="GO" id="GO:0002161">
    <property type="term" value="F:aminoacyl-tRNA deacylase activity"/>
    <property type="evidence" value="ECO:0007669"/>
    <property type="project" value="InterPro"/>
</dbReference>
<keyword evidence="3" id="KW-0030">Aminoacyl-tRNA synthetase</keyword>
<dbReference type="AlphaFoldDB" id="W2C292"/>
<reference evidence="3 4" key="1">
    <citation type="submission" date="2013-11" db="EMBL/GenBank/DDBJ databases">
        <title>Single cell genomics of uncultured Tannerella BU063 (oral taxon 286).</title>
        <authorList>
            <person name="Beall C.J."/>
            <person name="Campbell A.G."/>
            <person name="Griffen A.L."/>
            <person name="Podar M."/>
            <person name="Leys E.J."/>
        </authorList>
    </citation>
    <scope>NUCLEOTIDE SEQUENCE [LARGE SCALE GENOMIC DNA]</scope>
    <source>
        <strain evidence="3">Cell 2</strain>
    </source>
</reference>
<dbReference type="PANTHER" id="PTHR31423">
    <property type="entry name" value="YBAK DOMAIN-CONTAINING PROTEIN"/>
    <property type="match status" value="1"/>
</dbReference>
<evidence type="ECO:0000256" key="1">
    <source>
        <dbReference type="ARBA" id="ARBA00010201"/>
    </source>
</evidence>
<dbReference type="Pfam" id="PF04073">
    <property type="entry name" value="tRNA_edit"/>
    <property type="match status" value="1"/>
</dbReference>
<dbReference type="CDD" id="cd04335">
    <property type="entry name" value="PrdX_deacylase"/>
    <property type="match status" value="1"/>
</dbReference>
<dbReference type="Gene3D" id="3.90.960.10">
    <property type="entry name" value="YbaK/aminoacyl-tRNA synthetase-associated domain"/>
    <property type="match status" value="1"/>
</dbReference>
<dbReference type="EMBL" id="AYUF01000485">
    <property type="protein sequence ID" value="ETK01334.1"/>
    <property type="molecule type" value="Genomic_DNA"/>
</dbReference>
<dbReference type="SUPFAM" id="SSF55826">
    <property type="entry name" value="YbaK/ProRS associated domain"/>
    <property type="match status" value="1"/>
</dbReference>
<gene>
    <name evidence="3" type="ORF">N425_10410</name>
</gene>
<protein>
    <submittedName>
        <fullName evidence="3">Prolyl-tRNA synthetase</fullName>
    </submittedName>
</protein>
<accession>W2C292</accession>
<comment type="similarity">
    <text evidence="1">Belongs to the PRORSD1 family.</text>
</comment>
<dbReference type="InterPro" id="IPR040285">
    <property type="entry name" value="ProX/PRXD1"/>
</dbReference>
<feature type="domain" description="YbaK/aminoacyl-tRNA synthetase-associated" evidence="2">
    <location>
        <begin position="23"/>
        <end position="149"/>
    </location>
</feature>
<proteinExistence type="inferred from homology"/>
<dbReference type="PANTHER" id="PTHR31423:SF3">
    <property type="entry name" value="PROLYL-TRNA SYNTHETASE ASSOCIATED DOMAIN-CONTAINING PROTEIN 1-RELATED"/>
    <property type="match status" value="1"/>
</dbReference>
<dbReference type="InterPro" id="IPR036754">
    <property type="entry name" value="YbaK/aa-tRNA-synt-asso_dom_sf"/>
</dbReference>
<evidence type="ECO:0000259" key="2">
    <source>
        <dbReference type="Pfam" id="PF04073"/>
    </source>
</evidence>
<name>W2C292_9BACT</name>
<dbReference type="PATRIC" id="fig|1411148.3.peg.1681"/>
<sequence length="173" mass="20069">MIGPAPLYALLRRLDIPFDYIEHPPLPTLDVAREVLRDRDVHLCKNLFFRNHKGNRHYLVILSGDSSMDIHAIEHRLREGKLTFASEHRLQRYLGVTPGSVTPFALIHDTDHHVRVFLDKNLLQSSHLSFHPCLNTASLTLSLEDFIRFMDHTGNAYEWIDLYLDESQQTDSK</sequence>
<dbReference type="FunFam" id="3.90.960.10:FF:000005">
    <property type="entry name" value="Putative prolyl-tRNA synthetase"/>
    <property type="match status" value="1"/>
</dbReference>
<evidence type="ECO:0000313" key="4">
    <source>
        <dbReference type="Proteomes" id="UP000018837"/>
    </source>
</evidence>
<evidence type="ECO:0000313" key="3">
    <source>
        <dbReference type="EMBL" id="ETK01334.1"/>
    </source>
</evidence>